<evidence type="ECO:0000313" key="6">
    <source>
        <dbReference type="Proteomes" id="UP000189161"/>
    </source>
</evidence>
<accession>A0A1V3IXE6</accession>
<evidence type="ECO:0000313" key="4">
    <source>
        <dbReference type="EMBL" id="OOF49604.1"/>
    </source>
</evidence>
<name>A0A1V3IXE6_9PAST</name>
<feature type="chain" id="PRO_5042691036" description="Lipoprotein" evidence="2">
    <location>
        <begin position="23"/>
        <end position="176"/>
    </location>
</feature>
<dbReference type="RefSeq" id="WP_077419840.1">
    <property type="nucleotide sequence ID" value="NZ_MLHK01000010.1"/>
</dbReference>
<proteinExistence type="predicted"/>
<organism evidence="3 5">
    <name type="scientific">Rodentibacter trehalosifermentans</name>
    <dbReference type="NCBI Taxonomy" id="1908263"/>
    <lineage>
        <taxon>Bacteria</taxon>
        <taxon>Pseudomonadati</taxon>
        <taxon>Pseudomonadota</taxon>
        <taxon>Gammaproteobacteria</taxon>
        <taxon>Pasteurellales</taxon>
        <taxon>Pasteurellaceae</taxon>
        <taxon>Rodentibacter</taxon>
    </lineage>
</organism>
<accession>A0A1V3J3L6</accession>
<gene>
    <name evidence="3" type="ORF">BKK51_01605</name>
    <name evidence="4" type="ORF">BKK52_03570</name>
</gene>
<feature type="signal peptide" evidence="2">
    <location>
        <begin position="1"/>
        <end position="22"/>
    </location>
</feature>
<protein>
    <recommendedName>
        <fullName evidence="7">Lipoprotein</fullName>
    </recommendedName>
</protein>
<dbReference type="AlphaFoldDB" id="A0A1V3IXE6"/>
<feature type="compositionally biased region" description="Basic and acidic residues" evidence="1">
    <location>
        <begin position="67"/>
        <end position="88"/>
    </location>
</feature>
<keyword evidence="6" id="KW-1185">Reference proteome</keyword>
<comment type="caution">
    <text evidence="3">The sequence shown here is derived from an EMBL/GenBank/DDBJ whole genome shotgun (WGS) entry which is preliminary data.</text>
</comment>
<dbReference type="PROSITE" id="PS51257">
    <property type="entry name" value="PROKAR_LIPOPROTEIN"/>
    <property type="match status" value="1"/>
</dbReference>
<evidence type="ECO:0000313" key="5">
    <source>
        <dbReference type="Proteomes" id="UP000188728"/>
    </source>
</evidence>
<dbReference type="OrthoDB" id="5690829at2"/>
<dbReference type="EMBL" id="MLHL01000015">
    <property type="protein sequence ID" value="OOF49604.1"/>
    <property type="molecule type" value="Genomic_DNA"/>
</dbReference>
<reference evidence="5 6" key="1">
    <citation type="submission" date="2016-10" db="EMBL/GenBank/DDBJ databases">
        <title>Rodentibacter gen. nov. and new species.</title>
        <authorList>
            <person name="Christensen H."/>
        </authorList>
    </citation>
    <scope>NUCLEOTIDE SEQUENCE [LARGE SCALE GENOMIC DNA]</scope>
    <source>
        <strain evidence="3 5">H1983213011</strain>
        <strain evidence="4 6">H1987082031</strain>
    </source>
</reference>
<dbReference type="Proteomes" id="UP000188728">
    <property type="component" value="Unassembled WGS sequence"/>
</dbReference>
<dbReference type="Proteomes" id="UP000189161">
    <property type="component" value="Unassembled WGS sequence"/>
</dbReference>
<evidence type="ECO:0000256" key="1">
    <source>
        <dbReference type="SAM" id="MobiDB-lite"/>
    </source>
</evidence>
<dbReference type="EMBL" id="MLHK01000010">
    <property type="protein sequence ID" value="OOF46790.1"/>
    <property type="molecule type" value="Genomic_DNA"/>
</dbReference>
<evidence type="ECO:0000313" key="3">
    <source>
        <dbReference type="EMBL" id="OOF46790.1"/>
    </source>
</evidence>
<sequence length="176" mass="19765">MKSTMKFALSLLMGCSVLTLTACDNQEAKTPEKMTALSENKAEPMPEKVILPEPTKDETVSAASQNEDVKTAIEKTENNSKENIESAVEKSNISPNLKENVTAGKSERPSAKMRKKTENRYLKEQKALLKVLESQYQQIRCTAEAATLGENSFCRQEERRLLSEIKRVKGEIRLNQ</sequence>
<evidence type="ECO:0000256" key="2">
    <source>
        <dbReference type="SAM" id="SignalP"/>
    </source>
</evidence>
<feature type="compositionally biased region" description="Polar residues" evidence="1">
    <location>
        <begin position="89"/>
        <end position="99"/>
    </location>
</feature>
<feature type="region of interest" description="Disordered" evidence="1">
    <location>
        <begin position="28"/>
        <end position="117"/>
    </location>
</feature>
<feature type="compositionally biased region" description="Basic and acidic residues" evidence="1">
    <location>
        <begin position="105"/>
        <end position="117"/>
    </location>
</feature>
<evidence type="ECO:0008006" key="7">
    <source>
        <dbReference type="Google" id="ProtNLM"/>
    </source>
</evidence>
<keyword evidence="2" id="KW-0732">Signal</keyword>